<proteinExistence type="predicted"/>
<dbReference type="Proteomes" id="UP000007305">
    <property type="component" value="Chromosome 3"/>
</dbReference>
<reference evidence="3" key="1">
    <citation type="submission" date="2015-12" db="EMBL/GenBank/DDBJ databases">
        <title>Update maize B73 reference genome by single molecule sequencing technologies.</title>
        <authorList>
            <consortium name="Maize Genome Sequencing Project"/>
            <person name="Ware D."/>
        </authorList>
    </citation>
    <scope>NUCLEOTIDE SEQUENCE [LARGE SCALE GENOMIC DNA]</scope>
    <source>
        <strain evidence="3">cv. B73</strain>
    </source>
</reference>
<protein>
    <recommendedName>
        <fullName evidence="4">Pectinesterase inhibitor domain-containing protein</fullName>
    </recommendedName>
</protein>
<feature type="signal peptide" evidence="1">
    <location>
        <begin position="1"/>
        <end position="35"/>
    </location>
</feature>
<evidence type="ECO:0000256" key="1">
    <source>
        <dbReference type="SAM" id="SignalP"/>
    </source>
</evidence>
<accession>A0A804N0Z8</accession>
<dbReference type="InterPro" id="IPR035513">
    <property type="entry name" value="Invertase/methylesterase_inhib"/>
</dbReference>
<organism evidence="2 3">
    <name type="scientific">Zea mays</name>
    <name type="common">Maize</name>
    <dbReference type="NCBI Taxonomy" id="4577"/>
    <lineage>
        <taxon>Eukaryota</taxon>
        <taxon>Viridiplantae</taxon>
        <taxon>Streptophyta</taxon>
        <taxon>Embryophyta</taxon>
        <taxon>Tracheophyta</taxon>
        <taxon>Spermatophyta</taxon>
        <taxon>Magnoliopsida</taxon>
        <taxon>Liliopsida</taxon>
        <taxon>Poales</taxon>
        <taxon>Poaceae</taxon>
        <taxon>PACMAD clade</taxon>
        <taxon>Panicoideae</taxon>
        <taxon>Andropogonodae</taxon>
        <taxon>Andropogoneae</taxon>
        <taxon>Tripsacinae</taxon>
        <taxon>Zea</taxon>
    </lineage>
</organism>
<keyword evidence="1" id="KW-0732">Signal</keyword>
<sequence length="169" mass="17871">MAASTSRTSPGNHKVLLAALLGIAAAASFLPGSSACTSLVAQTCGRTSNQRLCVSLLESSNQSRSATTVRELAIIGLKAARRSALRARLHSCNALYLDCLRAAASALARVTYMPAYDNRVADAVSSLRVFPEKCQGLFDAQGIASPLEKVNRVTEEKLGIASEIVHLLR</sequence>
<dbReference type="AlphaFoldDB" id="A0A804N0Z8"/>
<keyword evidence="3" id="KW-1185">Reference proteome</keyword>
<dbReference type="FunCoup" id="A0A804N0Z8">
    <property type="interactions" value="19"/>
</dbReference>
<dbReference type="Gramene" id="Zm00001eb126470_T001">
    <property type="protein sequence ID" value="Zm00001eb126470_P001"/>
    <property type="gene ID" value="Zm00001eb126470"/>
</dbReference>
<evidence type="ECO:0008006" key="4">
    <source>
        <dbReference type="Google" id="ProtNLM"/>
    </source>
</evidence>
<evidence type="ECO:0000313" key="3">
    <source>
        <dbReference type="Proteomes" id="UP000007305"/>
    </source>
</evidence>
<reference evidence="2" key="2">
    <citation type="submission" date="2019-07" db="EMBL/GenBank/DDBJ databases">
        <authorList>
            <person name="Seetharam A."/>
            <person name="Woodhouse M."/>
            <person name="Cannon E."/>
        </authorList>
    </citation>
    <scope>NUCLEOTIDE SEQUENCE [LARGE SCALE GENOMIC DNA]</scope>
    <source>
        <strain evidence="2">cv. B73</strain>
    </source>
</reference>
<dbReference type="EnsemblPlants" id="Zm00001eb126470_T001">
    <property type="protein sequence ID" value="Zm00001eb126470_P001"/>
    <property type="gene ID" value="Zm00001eb126470"/>
</dbReference>
<name>A0A804N0Z8_MAIZE</name>
<evidence type="ECO:0000313" key="2">
    <source>
        <dbReference type="EnsemblPlants" id="Zm00001eb126470_P001"/>
    </source>
</evidence>
<dbReference type="InParanoid" id="A0A804N0Z8"/>
<feature type="chain" id="PRO_5032606283" description="Pectinesterase inhibitor domain-containing protein" evidence="1">
    <location>
        <begin position="36"/>
        <end position="169"/>
    </location>
</feature>
<dbReference type="Gene3D" id="1.20.140.40">
    <property type="entry name" value="Invertase/pectin methylesterase inhibitor family protein"/>
    <property type="match status" value="1"/>
</dbReference>
<reference evidence="2" key="3">
    <citation type="submission" date="2021-05" db="UniProtKB">
        <authorList>
            <consortium name="EnsemblPlants"/>
        </authorList>
    </citation>
    <scope>IDENTIFICATION</scope>
    <source>
        <strain evidence="2">cv. B73</strain>
    </source>
</reference>
<dbReference type="SUPFAM" id="SSF101148">
    <property type="entry name" value="Plant invertase/pectin methylesterase inhibitor"/>
    <property type="match status" value="1"/>
</dbReference>